<evidence type="ECO:0000313" key="2">
    <source>
        <dbReference type="EMBL" id="KAJ5093748.1"/>
    </source>
</evidence>
<evidence type="ECO:0000256" key="1">
    <source>
        <dbReference type="SAM" id="MobiDB-lite"/>
    </source>
</evidence>
<feature type="region of interest" description="Disordered" evidence="1">
    <location>
        <begin position="1"/>
        <end position="54"/>
    </location>
</feature>
<name>A0A9W9K5D4_9EURO</name>
<sequence length="198" mass="23220">MDLNRSYANDEEYIVRAAEPEPRPPRQQRWTHEGEEPLTDPTQLPLGWNADEPDLDPEDINAQITRAEERIADNIMPHAFQHKLDYYRGYRTRNDEIQARWPANLDWNVLNRLEVLTRIAMDLEGNGDKNNQLLNVRAIIEAYRNRTIQINGLVTYWSRGVQISQPRPFDWDEFLSINSHHEGSTSFWVEGVRVEVTP</sequence>
<gene>
    <name evidence="2" type="ORF">N7456_009609</name>
</gene>
<organism evidence="2 3">
    <name type="scientific">Penicillium angulare</name>
    <dbReference type="NCBI Taxonomy" id="116970"/>
    <lineage>
        <taxon>Eukaryota</taxon>
        <taxon>Fungi</taxon>
        <taxon>Dikarya</taxon>
        <taxon>Ascomycota</taxon>
        <taxon>Pezizomycotina</taxon>
        <taxon>Eurotiomycetes</taxon>
        <taxon>Eurotiomycetidae</taxon>
        <taxon>Eurotiales</taxon>
        <taxon>Aspergillaceae</taxon>
        <taxon>Penicillium</taxon>
    </lineage>
</organism>
<feature type="compositionally biased region" description="Basic and acidic residues" evidence="1">
    <location>
        <begin position="18"/>
        <end position="35"/>
    </location>
</feature>
<evidence type="ECO:0000313" key="3">
    <source>
        <dbReference type="Proteomes" id="UP001149165"/>
    </source>
</evidence>
<dbReference type="OrthoDB" id="4363173at2759"/>
<dbReference type="EMBL" id="JAPQKH010000006">
    <property type="protein sequence ID" value="KAJ5093748.1"/>
    <property type="molecule type" value="Genomic_DNA"/>
</dbReference>
<comment type="caution">
    <text evidence="2">The sequence shown here is derived from an EMBL/GenBank/DDBJ whole genome shotgun (WGS) entry which is preliminary data.</text>
</comment>
<accession>A0A9W9K5D4</accession>
<reference evidence="2" key="2">
    <citation type="journal article" date="2023" name="IMA Fungus">
        <title>Comparative genomic study of the Penicillium genus elucidates a diverse pangenome and 15 lateral gene transfer events.</title>
        <authorList>
            <person name="Petersen C."/>
            <person name="Sorensen T."/>
            <person name="Nielsen M.R."/>
            <person name="Sondergaard T.E."/>
            <person name="Sorensen J.L."/>
            <person name="Fitzpatrick D.A."/>
            <person name="Frisvad J.C."/>
            <person name="Nielsen K.L."/>
        </authorList>
    </citation>
    <scope>NUCLEOTIDE SEQUENCE</scope>
    <source>
        <strain evidence="2">IBT 30069</strain>
    </source>
</reference>
<dbReference type="Proteomes" id="UP001149165">
    <property type="component" value="Unassembled WGS sequence"/>
</dbReference>
<keyword evidence="3" id="KW-1185">Reference proteome</keyword>
<reference evidence="2" key="1">
    <citation type="submission" date="2022-11" db="EMBL/GenBank/DDBJ databases">
        <authorList>
            <person name="Petersen C."/>
        </authorList>
    </citation>
    <scope>NUCLEOTIDE SEQUENCE</scope>
    <source>
        <strain evidence="2">IBT 30069</strain>
    </source>
</reference>
<dbReference type="AlphaFoldDB" id="A0A9W9K5D4"/>
<protein>
    <submittedName>
        <fullName evidence="2">Uncharacterized protein</fullName>
    </submittedName>
</protein>
<proteinExistence type="predicted"/>